<dbReference type="InterPro" id="IPR036477">
    <property type="entry name" value="Formyl_transf_N_sf"/>
</dbReference>
<evidence type="ECO:0000313" key="5">
    <source>
        <dbReference type="Proteomes" id="UP000264492"/>
    </source>
</evidence>
<dbReference type="InterPro" id="IPR001753">
    <property type="entry name" value="Enoyl-CoA_hydra/iso"/>
</dbReference>
<dbReference type="PANTHER" id="PTHR43388">
    <property type="entry name" value="HYDROGENASE MATURATION FACTOR HOXX"/>
    <property type="match status" value="1"/>
</dbReference>
<organism evidence="4 5">
    <name type="scientific">Lysobacter silvisoli</name>
    <dbReference type="NCBI Taxonomy" id="2293254"/>
    <lineage>
        <taxon>Bacteria</taxon>
        <taxon>Pseudomonadati</taxon>
        <taxon>Pseudomonadota</taxon>
        <taxon>Gammaproteobacteria</taxon>
        <taxon>Lysobacterales</taxon>
        <taxon>Lysobacteraceae</taxon>
        <taxon>Lysobacter</taxon>
    </lineage>
</organism>
<dbReference type="CDD" id="cd08701">
    <property type="entry name" value="FMT_C_HypX"/>
    <property type="match status" value="1"/>
</dbReference>
<dbReference type="Pfam" id="PF00378">
    <property type="entry name" value="ECH_1"/>
    <property type="match status" value="1"/>
</dbReference>
<evidence type="ECO:0000259" key="3">
    <source>
        <dbReference type="Pfam" id="PF02911"/>
    </source>
</evidence>
<dbReference type="OrthoDB" id="580992at2"/>
<reference evidence="4 5" key="1">
    <citation type="submission" date="2018-08" db="EMBL/GenBank/DDBJ databases">
        <title>Lysobacter sp. zong2l5, whole genome shotgun sequence.</title>
        <authorList>
            <person name="Zhang X."/>
            <person name="Feng G."/>
            <person name="Zhu H."/>
        </authorList>
    </citation>
    <scope>NUCLEOTIDE SEQUENCE [LARGE SCALE GENOMIC DNA]</scope>
    <source>
        <strain evidence="5">zong2l5</strain>
    </source>
</reference>
<dbReference type="Gene3D" id="3.40.50.12230">
    <property type="match status" value="1"/>
</dbReference>
<dbReference type="Proteomes" id="UP000264492">
    <property type="component" value="Unassembled WGS sequence"/>
</dbReference>
<feature type="domain" description="Formyl transferase N-terminal" evidence="2">
    <location>
        <begin position="37"/>
        <end position="121"/>
    </location>
</feature>
<gene>
    <name evidence="4" type="ORF">DX914_07375</name>
</gene>
<name>A0A371K724_9GAMM</name>
<protein>
    <submittedName>
        <fullName evidence="4">Hydrogenase maturation protein</fullName>
    </submittedName>
</protein>
<dbReference type="InterPro" id="IPR009188">
    <property type="entry name" value="NiFe-hyd_mat_HypX/HoxX"/>
</dbReference>
<dbReference type="PANTHER" id="PTHR43388:SF1">
    <property type="entry name" value="HYDROGENASE MATURATION FACTOR HOXX"/>
    <property type="match status" value="1"/>
</dbReference>
<evidence type="ECO:0000259" key="2">
    <source>
        <dbReference type="Pfam" id="PF00551"/>
    </source>
</evidence>
<comment type="caution">
    <text evidence="4">The sequence shown here is derived from an EMBL/GenBank/DDBJ whole genome shotgun (WGS) entry which is preliminary data.</text>
</comment>
<dbReference type="CDD" id="cd06558">
    <property type="entry name" value="crotonase-like"/>
    <property type="match status" value="1"/>
</dbReference>
<dbReference type="PIRSF" id="PIRSF006787">
    <property type="entry name" value="Hydrgn_mat_HoxX"/>
    <property type="match status" value="1"/>
</dbReference>
<accession>A0A371K724</accession>
<dbReference type="Pfam" id="PF02911">
    <property type="entry name" value="Formyl_trans_C"/>
    <property type="match status" value="1"/>
</dbReference>
<sequence length="563" mass="61827">MRILVLCTAYNGLSQLAACRLQELGHDVVVQATGDPDVMQQAAQRERPDLIVAPMLKSAIPEAVWNRTTCLIVHPGIVGDRGPSSLDWAILDGEREWGVTVLQAAAEMDAGDIWATSTFAMRGVGKSELYRHEVSQAALRALLQAVERYESGLHTPRALDYAEAEVRGRLRPPMRASDRQLDWELPTATLLRRVRSGDSAPGARATVAGLACHAYDAWPEDALRGHPAQLLAQREGAICIGTGDGALWLTHLRAREGIKLPAAQVLGAQRLSGVSERPLAPDAEHQGQTWRDIRYVERGPVGYLHFDFYNGAMSSEQCERLRLAFVQARQRPTRCIVLMGGQDVWSNGIHLNRIDAAPDPALESWRNILAMNALVREIVLTDSHRVVSAMQGNAGAGGVILALAADQVWARGGLVFNPHYKGMGGLYGSEYWTYLLPRRVGAARAQELTESLRPLSSEHAQRMGLIDACFGEDGAGFRAQVAERALALCAAEDVRKAVAAKRRRRAADERRKPLESYGAEELTHMYRNFFGPDPSYHEARRRFVRKGAPAPASTPRDAREALA</sequence>
<feature type="domain" description="Formyl transferase C-terminal" evidence="3">
    <location>
        <begin position="175"/>
        <end position="266"/>
    </location>
</feature>
<proteinExistence type="predicted"/>
<dbReference type="SUPFAM" id="SSF52096">
    <property type="entry name" value="ClpP/crotonase"/>
    <property type="match status" value="1"/>
</dbReference>
<dbReference type="SUPFAM" id="SSF53328">
    <property type="entry name" value="Formyltransferase"/>
    <property type="match status" value="1"/>
</dbReference>
<feature type="region of interest" description="Disordered" evidence="1">
    <location>
        <begin position="540"/>
        <end position="563"/>
    </location>
</feature>
<evidence type="ECO:0000313" key="4">
    <source>
        <dbReference type="EMBL" id="RDZ29736.1"/>
    </source>
</evidence>
<dbReference type="AlphaFoldDB" id="A0A371K724"/>
<dbReference type="SUPFAM" id="SSF50486">
    <property type="entry name" value="FMT C-terminal domain-like"/>
    <property type="match status" value="1"/>
</dbReference>
<dbReference type="InterPro" id="IPR005793">
    <property type="entry name" value="Formyl_trans_C"/>
</dbReference>
<dbReference type="InterPro" id="IPR047180">
    <property type="entry name" value="HoxX-like"/>
</dbReference>
<keyword evidence="5" id="KW-1185">Reference proteome</keyword>
<dbReference type="Gene3D" id="3.90.226.10">
    <property type="entry name" value="2-enoyl-CoA Hydratase, Chain A, domain 1"/>
    <property type="match status" value="1"/>
</dbReference>
<dbReference type="Pfam" id="PF00551">
    <property type="entry name" value="Formyl_trans_N"/>
    <property type="match status" value="1"/>
</dbReference>
<dbReference type="InterPro" id="IPR029045">
    <property type="entry name" value="ClpP/crotonase-like_dom_sf"/>
</dbReference>
<evidence type="ECO:0000256" key="1">
    <source>
        <dbReference type="SAM" id="MobiDB-lite"/>
    </source>
</evidence>
<dbReference type="GO" id="GO:0003824">
    <property type="term" value="F:catalytic activity"/>
    <property type="evidence" value="ECO:0007669"/>
    <property type="project" value="InterPro"/>
</dbReference>
<dbReference type="InterPro" id="IPR002376">
    <property type="entry name" value="Formyl_transf_N"/>
</dbReference>
<dbReference type="InterPro" id="IPR011034">
    <property type="entry name" value="Formyl_transferase-like_C_sf"/>
</dbReference>
<dbReference type="CDD" id="cd08650">
    <property type="entry name" value="FMT_core_HypX_N"/>
    <property type="match status" value="1"/>
</dbReference>
<dbReference type="EMBL" id="QTSU01000001">
    <property type="protein sequence ID" value="RDZ29736.1"/>
    <property type="molecule type" value="Genomic_DNA"/>
</dbReference>